<dbReference type="GO" id="GO:0071942">
    <property type="term" value="C:XPC complex"/>
    <property type="evidence" value="ECO:0007669"/>
    <property type="project" value="TreeGrafter"/>
</dbReference>
<keyword evidence="6" id="KW-0539">Nucleus</keyword>
<feature type="compositionally biased region" description="Acidic residues" evidence="7">
    <location>
        <begin position="1"/>
        <end position="16"/>
    </location>
</feature>
<feature type="domain" description="Rad4 beta-hairpin" evidence="10">
    <location>
        <begin position="544"/>
        <end position="618"/>
    </location>
</feature>
<proteinExistence type="inferred from homology"/>
<name>A0A164UVB6_9AGAM</name>
<keyword evidence="3" id="KW-0227">DNA damage</keyword>
<sequence>MSEFASSDEDGMDWEEVVPSSYGQDGNTGLQDTLEIDVPGQQPIEITLPTAKSKEQAKKTQARARTLEWRAQQVVRLESHKLHTVCLLSSAWIRNKWINDPLLHARLMSMTPMPIQNSFLMIHKKFQPDPVQRGRLFQAAVGRLTKWWHENFEVHPNGHITSKTFNEALREPQADDNIREPLRGPKSLMKHALAWYGSRDTSALLFTALCRALGVPARLVVSLQSVPWRRSVERTDGPDQSASKKDPKGKGKARAVENGGQESSASDTLDAGKTKPAPKSVTKLKGSKRKSNKSRSATPKHFSLTAEEISPTMWTEVFSRADMRWLPVDPIRNIVNQRQKLEPHPQDKANRMVYVVAFEEDGFARDVTFRYAKAFGGVTVKSRPGGKLRTDGWWESVISMVTRPYRLKRDDIEDEEFVIKQVTEGMPTSMTGFKDHPVYVLERHIRQTEVIHPKREVGKFRGESVYHRSNVLALKSSENWMRVGRRVREGHQPLKMVKARATTVHRRRALEMAQAETGEESLQGLYSEAQTELFIPDPVIDGKIPKNDFGNIDLYVPSMLPRGAVHVPHKGTAKIAREIKIDYAEAVTGFEFRKGHGIPILTGVVVAEEHEELLLDAYWESVHDAEEKERLKRTERVIQRWTKLIHGLRIRKRMQEQYQRPDEPMHDGAEEEEEAPIAEQGGFVSNMDSVIQHYNLPKPVHNVDVSYQEPFKESALHEEEETDEPWTGPVLQVPQNPDQGSVDDSPAPYDNSSTRPMTMEAFAEASSKVVTPKTETAPKEILKKKGTQTKPSKTRATKSPTRKPVRKRRRAELDESDDEASSLVVTTAASTPEGGRKLRPRAPKSAEKIRAEREAEEALRLALEEE</sequence>
<dbReference type="SMART" id="SM01031">
    <property type="entry name" value="BHD_2"/>
    <property type="match status" value="1"/>
</dbReference>
<evidence type="ECO:0000256" key="1">
    <source>
        <dbReference type="ARBA" id="ARBA00004123"/>
    </source>
</evidence>
<dbReference type="GO" id="GO:0005737">
    <property type="term" value="C:cytoplasm"/>
    <property type="evidence" value="ECO:0007669"/>
    <property type="project" value="TreeGrafter"/>
</dbReference>
<dbReference type="GO" id="GO:0003697">
    <property type="term" value="F:single-stranded DNA binding"/>
    <property type="evidence" value="ECO:0007669"/>
    <property type="project" value="TreeGrafter"/>
</dbReference>
<dbReference type="InterPro" id="IPR018325">
    <property type="entry name" value="Rad4/PNGase_transGLS-fold"/>
</dbReference>
<dbReference type="InterPro" id="IPR042488">
    <property type="entry name" value="Rad4_BHD3_sf"/>
</dbReference>
<dbReference type="InterPro" id="IPR038765">
    <property type="entry name" value="Papain-like_cys_pep_sf"/>
</dbReference>
<evidence type="ECO:0000256" key="3">
    <source>
        <dbReference type="ARBA" id="ARBA00022763"/>
    </source>
</evidence>
<feature type="region of interest" description="Disordered" evidence="7">
    <location>
        <begin position="231"/>
        <end position="304"/>
    </location>
</feature>
<dbReference type="Pfam" id="PF10405">
    <property type="entry name" value="BHD_3"/>
    <property type="match status" value="1"/>
</dbReference>
<evidence type="ECO:0000256" key="7">
    <source>
        <dbReference type="SAM" id="MobiDB-lite"/>
    </source>
</evidence>
<comment type="subcellular location">
    <subcellularLocation>
        <location evidence="1">Nucleus</location>
    </subcellularLocation>
</comment>
<evidence type="ECO:0000256" key="6">
    <source>
        <dbReference type="ARBA" id="ARBA00023242"/>
    </source>
</evidence>
<evidence type="ECO:0000259" key="9">
    <source>
        <dbReference type="SMART" id="SM01031"/>
    </source>
</evidence>
<dbReference type="Pfam" id="PF10404">
    <property type="entry name" value="BHD_2"/>
    <property type="match status" value="1"/>
</dbReference>
<dbReference type="AlphaFoldDB" id="A0A164UVB6"/>
<dbReference type="InterPro" id="IPR018026">
    <property type="entry name" value="DNA_repair_Rad4-like"/>
</dbReference>
<feature type="region of interest" description="Disordered" evidence="7">
    <location>
        <begin position="1"/>
        <end position="33"/>
    </location>
</feature>
<feature type="region of interest" description="Disordered" evidence="7">
    <location>
        <begin position="713"/>
        <end position="851"/>
    </location>
</feature>
<dbReference type="Gene3D" id="3.90.260.10">
    <property type="entry name" value="Transglutaminase-like"/>
    <property type="match status" value="1"/>
</dbReference>
<dbReference type="InterPro" id="IPR018327">
    <property type="entry name" value="BHD_2"/>
</dbReference>
<dbReference type="InterPro" id="IPR018328">
    <property type="entry name" value="Rad4_beta-hairpin_dom3"/>
</dbReference>
<dbReference type="NCBIfam" id="TIGR00605">
    <property type="entry name" value="rad4"/>
    <property type="match status" value="1"/>
</dbReference>
<dbReference type="SUPFAM" id="SSF54001">
    <property type="entry name" value="Cysteine proteinases"/>
    <property type="match status" value="1"/>
</dbReference>
<accession>A0A164UVB6</accession>
<dbReference type="PANTHER" id="PTHR12135:SF0">
    <property type="entry name" value="DNA REPAIR PROTEIN COMPLEMENTING XP-C CELLS"/>
    <property type="match status" value="1"/>
</dbReference>
<feature type="region of interest" description="Disordered" evidence="7">
    <location>
        <begin position="656"/>
        <end position="676"/>
    </location>
</feature>
<comment type="similarity">
    <text evidence="2">Belongs to the XPC family.</text>
</comment>
<dbReference type="EMBL" id="KV419407">
    <property type="protein sequence ID" value="KZS93569.1"/>
    <property type="molecule type" value="Genomic_DNA"/>
</dbReference>
<dbReference type="GO" id="GO:0006298">
    <property type="term" value="P:mismatch repair"/>
    <property type="evidence" value="ECO:0007669"/>
    <property type="project" value="TreeGrafter"/>
</dbReference>
<feature type="compositionally biased region" description="Basic residues" evidence="7">
    <location>
        <begin position="784"/>
        <end position="810"/>
    </location>
</feature>
<keyword evidence="12" id="KW-1185">Reference proteome</keyword>
<evidence type="ECO:0000313" key="12">
    <source>
        <dbReference type="Proteomes" id="UP000076722"/>
    </source>
</evidence>
<gene>
    <name evidence="11" type="ORF">SISNIDRAFT_485807</name>
</gene>
<dbReference type="Proteomes" id="UP000076722">
    <property type="component" value="Unassembled WGS sequence"/>
</dbReference>
<protein>
    <submittedName>
        <fullName evidence="11">Rad4-domain-containing protein</fullName>
    </submittedName>
</protein>
<evidence type="ECO:0000256" key="2">
    <source>
        <dbReference type="ARBA" id="ARBA00009525"/>
    </source>
</evidence>
<dbReference type="GO" id="GO:0000111">
    <property type="term" value="C:nucleotide-excision repair factor 2 complex"/>
    <property type="evidence" value="ECO:0007669"/>
    <property type="project" value="TreeGrafter"/>
</dbReference>
<dbReference type="GO" id="GO:0003684">
    <property type="term" value="F:damaged DNA binding"/>
    <property type="evidence" value="ECO:0007669"/>
    <property type="project" value="InterPro"/>
</dbReference>
<dbReference type="SMART" id="SM01030">
    <property type="entry name" value="BHD_1"/>
    <property type="match status" value="1"/>
</dbReference>
<keyword evidence="4" id="KW-0238">DNA-binding</keyword>
<dbReference type="SMART" id="SM01032">
    <property type="entry name" value="BHD_3"/>
    <property type="match status" value="1"/>
</dbReference>
<feature type="domain" description="Rad4 beta-hairpin" evidence="8">
    <location>
        <begin position="422"/>
        <end position="472"/>
    </location>
</feature>
<dbReference type="STRING" id="1314777.A0A164UVB6"/>
<reference evidence="11 12" key="1">
    <citation type="journal article" date="2016" name="Mol. Biol. Evol.">
        <title>Comparative Genomics of Early-Diverging Mushroom-Forming Fungi Provides Insights into the Origins of Lignocellulose Decay Capabilities.</title>
        <authorList>
            <person name="Nagy L.G."/>
            <person name="Riley R."/>
            <person name="Tritt A."/>
            <person name="Adam C."/>
            <person name="Daum C."/>
            <person name="Floudas D."/>
            <person name="Sun H."/>
            <person name="Yadav J.S."/>
            <person name="Pangilinan J."/>
            <person name="Larsson K.H."/>
            <person name="Matsuura K."/>
            <person name="Barry K."/>
            <person name="Labutti K."/>
            <person name="Kuo R."/>
            <person name="Ohm R.A."/>
            <person name="Bhattacharya S.S."/>
            <person name="Shirouzu T."/>
            <person name="Yoshinaga Y."/>
            <person name="Martin F.M."/>
            <person name="Grigoriev I.V."/>
            <person name="Hibbett D.S."/>
        </authorList>
    </citation>
    <scope>NUCLEOTIDE SEQUENCE [LARGE SCALE GENOMIC DNA]</scope>
    <source>
        <strain evidence="11 12">HHB9708</strain>
    </source>
</reference>
<evidence type="ECO:0000256" key="4">
    <source>
        <dbReference type="ARBA" id="ARBA00023125"/>
    </source>
</evidence>
<dbReference type="GO" id="GO:0006289">
    <property type="term" value="P:nucleotide-excision repair"/>
    <property type="evidence" value="ECO:0007669"/>
    <property type="project" value="InterPro"/>
</dbReference>
<dbReference type="Gene3D" id="3.30.60.290">
    <property type="entry name" value="Rad4, beta-hairpin domain BHD2"/>
    <property type="match status" value="1"/>
</dbReference>
<dbReference type="Gene3D" id="3.30.70.2460">
    <property type="entry name" value="Rad4, beta-hairpin domain BHD3"/>
    <property type="match status" value="1"/>
</dbReference>
<dbReference type="OrthoDB" id="300780at2759"/>
<evidence type="ECO:0000313" key="11">
    <source>
        <dbReference type="EMBL" id="KZS93569.1"/>
    </source>
</evidence>
<evidence type="ECO:0000259" key="10">
    <source>
        <dbReference type="SMART" id="SM01032"/>
    </source>
</evidence>
<dbReference type="InterPro" id="IPR018326">
    <property type="entry name" value="Rad4_beta-hairpin_dom1"/>
</dbReference>
<dbReference type="PANTHER" id="PTHR12135">
    <property type="entry name" value="DNA REPAIR PROTEIN XP-C / RAD4"/>
    <property type="match status" value="1"/>
</dbReference>
<dbReference type="InterPro" id="IPR036985">
    <property type="entry name" value="Transglutaminase-like_sf"/>
</dbReference>
<dbReference type="InterPro" id="IPR004583">
    <property type="entry name" value="DNA_repair_Rad4"/>
</dbReference>
<feature type="compositionally biased region" description="Basic and acidic residues" evidence="7">
    <location>
        <begin position="231"/>
        <end position="249"/>
    </location>
</feature>
<organism evidence="11 12">
    <name type="scientific">Sistotremastrum niveocremeum HHB9708</name>
    <dbReference type="NCBI Taxonomy" id="1314777"/>
    <lineage>
        <taxon>Eukaryota</taxon>
        <taxon>Fungi</taxon>
        <taxon>Dikarya</taxon>
        <taxon>Basidiomycota</taxon>
        <taxon>Agaricomycotina</taxon>
        <taxon>Agaricomycetes</taxon>
        <taxon>Sistotremastrales</taxon>
        <taxon>Sistotremastraceae</taxon>
        <taxon>Sertulicium</taxon>
        <taxon>Sertulicium niveocremeum</taxon>
    </lineage>
</organism>
<evidence type="ECO:0000259" key="8">
    <source>
        <dbReference type="SMART" id="SM01030"/>
    </source>
</evidence>
<feature type="compositionally biased region" description="Polar residues" evidence="7">
    <location>
        <begin position="21"/>
        <end position="31"/>
    </location>
</feature>
<dbReference type="Gene3D" id="2.20.20.110">
    <property type="entry name" value="Rad4, beta-hairpin domain BHD1"/>
    <property type="match status" value="1"/>
</dbReference>
<feature type="compositionally biased region" description="Basic and acidic residues" evidence="7">
    <location>
        <begin position="656"/>
        <end position="668"/>
    </location>
</feature>
<feature type="domain" description="Rad4 beta-hairpin" evidence="9">
    <location>
        <begin position="474"/>
        <end position="537"/>
    </location>
</feature>
<dbReference type="Pfam" id="PF03835">
    <property type="entry name" value="Rad4"/>
    <property type="match status" value="1"/>
</dbReference>
<dbReference type="Pfam" id="PF10403">
    <property type="entry name" value="BHD_1"/>
    <property type="match status" value="1"/>
</dbReference>
<dbReference type="FunFam" id="3.30.70.2460:FF:000001">
    <property type="entry name" value="DNA repair protein Rad4 family"/>
    <property type="match status" value="1"/>
</dbReference>
<keyword evidence="5" id="KW-0234">DNA repair</keyword>
<evidence type="ECO:0000256" key="5">
    <source>
        <dbReference type="ARBA" id="ARBA00023204"/>
    </source>
</evidence>